<organism evidence="1 2">
    <name type="scientific">Puccinia striiformis f. sp. tritici</name>
    <dbReference type="NCBI Taxonomy" id="168172"/>
    <lineage>
        <taxon>Eukaryota</taxon>
        <taxon>Fungi</taxon>
        <taxon>Dikarya</taxon>
        <taxon>Basidiomycota</taxon>
        <taxon>Pucciniomycotina</taxon>
        <taxon>Pucciniomycetes</taxon>
        <taxon>Pucciniales</taxon>
        <taxon>Pucciniaceae</taxon>
        <taxon>Puccinia</taxon>
    </lineage>
</organism>
<reference evidence="2" key="2">
    <citation type="journal article" date="2018" name="Mol. Plant Microbe Interact.">
        <title>Genome sequence resources for the wheat stripe rust pathogen (Puccinia striiformis f. sp. tritici) and the barley stripe rust pathogen (Puccinia striiformis f. sp. hordei).</title>
        <authorList>
            <person name="Xia C."/>
            <person name="Wang M."/>
            <person name="Yin C."/>
            <person name="Cornejo O.E."/>
            <person name="Hulbert S.H."/>
            <person name="Chen X."/>
        </authorList>
    </citation>
    <scope>NUCLEOTIDE SEQUENCE [LARGE SCALE GENOMIC DNA]</scope>
    <source>
        <strain evidence="2">93-210</strain>
    </source>
</reference>
<reference evidence="2" key="1">
    <citation type="journal article" date="2018" name="BMC Genomics">
        <title>Genomic insights into host adaptation between the wheat stripe rust pathogen (Puccinia striiformis f. sp. tritici) and the barley stripe rust pathogen (Puccinia striiformis f. sp. hordei).</title>
        <authorList>
            <person name="Xia C."/>
            <person name="Wang M."/>
            <person name="Yin C."/>
            <person name="Cornejo O.E."/>
            <person name="Hulbert S.H."/>
            <person name="Chen X."/>
        </authorList>
    </citation>
    <scope>NUCLEOTIDE SEQUENCE [LARGE SCALE GENOMIC DNA]</scope>
    <source>
        <strain evidence="2">93-210</strain>
    </source>
</reference>
<accession>A0ACC0DVV8</accession>
<dbReference type="Proteomes" id="UP001060170">
    <property type="component" value="Chromosome 15"/>
</dbReference>
<comment type="caution">
    <text evidence="1">The sequence shown here is derived from an EMBL/GenBank/DDBJ whole genome shotgun (WGS) entry which is preliminary data.</text>
</comment>
<sequence length="609" mass="66231">MCLWLSPNPNWLNKHKHTRLIAFTNNTRYFRHPLKASMNPADSYQLGDHLTIDQVDQWLKEATESRRSLSSSPTSDLEVDIVDIVGSHSTSTTGSVKRGAVDQLGSTAGAPTPANTGTQDEQASDPNEDKIKISLEYKLHVPKKNKKPASTRNSNKRKATTTASAQNYTKLISTPGSLSFLWPESDTNLAGFKAAAIAAIKEGAPKGTGAVAEKRENKNAVLWYVAIAHGGIFQAKNKTTLKDDAIFAEFLVECEHPRQGRVFTINIFQPDLKVVAEQQEALDGLEDMTDDEDDDARVPTTGAVNSNEVIGNTRTLMATHMPCERLTGSNDLLVMIDPSNNDRFIPLTQERISLWARTMVVNKEVTFTNPPNSPPFKFITTDEYHKKIHGDKSGSPERSTSQNHIGSGSPSTPQGPPGNQTSNNASPVANLNELLANHPNLLPAAPFNGMHLGGYMGGPMNWMAAPPPWAMAGFAPNMMHAYAGMPPNPMGAQIPAFLPGAQNYVTPQGAQNPSPQGFPITSYVNNPAPPSSPAPSDKHLDLDDYFRHCHVNVACQLVRDAIDTLGISHYTNFENFEVAELHKSSEDEHEEICSSAMIGSSPHGIAHII</sequence>
<reference evidence="1 2" key="3">
    <citation type="journal article" date="2022" name="Microbiol. Spectr.">
        <title>Folding features and dynamics of 3D genome architecture in plant fungal pathogens.</title>
        <authorList>
            <person name="Xia C."/>
        </authorList>
    </citation>
    <scope>NUCLEOTIDE SEQUENCE [LARGE SCALE GENOMIC DNA]</scope>
    <source>
        <strain evidence="1 2">93-210</strain>
    </source>
</reference>
<name>A0ACC0DVV8_9BASI</name>
<protein>
    <submittedName>
        <fullName evidence="1">Uncharacterized protein</fullName>
    </submittedName>
</protein>
<evidence type="ECO:0000313" key="2">
    <source>
        <dbReference type="Proteomes" id="UP001060170"/>
    </source>
</evidence>
<gene>
    <name evidence="1" type="ORF">MJO28_014743</name>
</gene>
<evidence type="ECO:0000313" key="1">
    <source>
        <dbReference type="EMBL" id="KAI7939164.1"/>
    </source>
</evidence>
<proteinExistence type="predicted"/>
<keyword evidence="2" id="KW-1185">Reference proteome</keyword>
<dbReference type="EMBL" id="CM045879">
    <property type="protein sequence ID" value="KAI7939164.1"/>
    <property type="molecule type" value="Genomic_DNA"/>
</dbReference>